<accession>A0ABT3Q886</accession>
<feature type="compositionally biased region" description="Acidic residues" evidence="1">
    <location>
        <begin position="81"/>
        <end position="92"/>
    </location>
</feature>
<organism evidence="2 3">
    <name type="scientific">Acetobacter farinalis</name>
    <dbReference type="NCBI Taxonomy" id="1260984"/>
    <lineage>
        <taxon>Bacteria</taxon>
        <taxon>Pseudomonadati</taxon>
        <taxon>Pseudomonadota</taxon>
        <taxon>Alphaproteobacteria</taxon>
        <taxon>Acetobacterales</taxon>
        <taxon>Acetobacteraceae</taxon>
        <taxon>Acetobacter</taxon>
    </lineage>
</organism>
<protein>
    <submittedName>
        <fullName evidence="2">Uncharacterized protein</fullName>
    </submittedName>
</protein>
<evidence type="ECO:0000313" key="3">
    <source>
        <dbReference type="Proteomes" id="UP001526446"/>
    </source>
</evidence>
<sequence>PSKPLFNIKETSLLHDPCPQSTQGKWNHRAALKTRGFFEPSTSFPAAIPPEEMTSTLPENRVVLLAMPPERISNPSPDSSITEEETTPLDTI</sequence>
<keyword evidence="3" id="KW-1185">Reference proteome</keyword>
<proteinExistence type="predicted"/>
<name>A0ABT3Q886_9PROT</name>
<dbReference type="Proteomes" id="UP001526446">
    <property type="component" value="Unassembled WGS sequence"/>
</dbReference>
<feature type="region of interest" description="Disordered" evidence="1">
    <location>
        <begin position="69"/>
        <end position="92"/>
    </location>
</feature>
<reference evidence="2 3" key="1">
    <citation type="submission" date="2022-11" db="EMBL/GenBank/DDBJ databases">
        <title>Genome sequencing of Acetobacter type strain.</title>
        <authorList>
            <person name="Heo J."/>
            <person name="Lee D."/>
            <person name="Han B.-H."/>
            <person name="Hong S.-B."/>
            <person name="Kwon S.-W."/>
        </authorList>
    </citation>
    <scope>NUCLEOTIDE SEQUENCE [LARGE SCALE GENOMIC DNA]</scope>
    <source>
        <strain evidence="2 3">KACC 21251</strain>
    </source>
</reference>
<comment type="caution">
    <text evidence="2">The sequence shown here is derived from an EMBL/GenBank/DDBJ whole genome shotgun (WGS) entry which is preliminary data.</text>
</comment>
<gene>
    <name evidence="2" type="ORF">OQ252_08750</name>
</gene>
<evidence type="ECO:0000256" key="1">
    <source>
        <dbReference type="SAM" id="MobiDB-lite"/>
    </source>
</evidence>
<evidence type="ECO:0000313" key="2">
    <source>
        <dbReference type="EMBL" id="MCX2561480.1"/>
    </source>
</evidence>
<feature type="non-terminal residue" evidence="2">
    <location>
        <position position="1"/>
    </location>
</feature>
<dbReference type="EMBL" id="JAPIUX010000008">
    <property type="protein sequence ID" value="MCX2561480.1"/>
    <property type="molecule type" value="Genomic_DNA"/>
</dbReference>